<sequence length="450" mass="47956">MLGSATQAHLDRRLRAEQSEQRLPSVAAAVVRDGRLAWSAAAGTLDGRADGPAATPGTQYRIGSITKTFVAVQVMRLRDAGRLDLADRLAAHVPDTPVGDVTIGQLLSHTAGLQAETLGPWWERSPGLDWETLVSGRLRTVGRPGGSHHYSNLGYAFLGRVVESCCGTGWFAAVKGELLDPLGMTHTVYEAGEGAAPGLAVHPQADLVHVEPTHDARAMAPAGQLWSTVEDLAVWAAFLGGRTQDLLDPATLVEMARPLTLWDEPGDPWDLAHGLGLMIWNDGGRRTVGHGGSMPGFRASLRVRPSGGDGAVVLCNATSGLTGLAEDLLDLLAQHEPAAQEPWSVDPGERSLLDLTGEWYWGPEQHVLSLVSTDELELRPLSMTRGARFRATGPDRFVGVDSGFVGETLEVVRAADGSISHLDLATYCFTRTPYALGAPVPGGHDEQGWH</sequence>
<dbReference type="SUPFAM" id="SSF56601">
    <property type="entry name" value="beta-lactamase/transpeptidase-like"/>
    <property type="match status" value="1"/>
</dbReference>
<dbReference type="Pfam" id="PF00144">
    <property type="entry name" value="Beta-lactamase"/>
    <property type="match status" value="1"/>
</dbReference>
<evidence type="ECO:0000259" key="2">
    <source>
        <dbReference type="Pfam" id="PF24491"/>
    </source>
</evidence>
<proteinExistence type="predicted"/>
<comment type="caution">
    <text evidence="3">The sequence shown here is derived from an EMBL/GenBank/DDBJ whole genome shotgun (WGS) entry which is preliminary data.</text>
</comment>
<dbReference type="Proteomes" id="UP001157109">
    <property type="component" value="Unassembled WGS sequence"/>
</dbReference>
<protein>
    <submittedName>
        <fullName evidence="3">Serine hydrolase</fullName>
    </submittedName>
</protein>
<dbReference type="InterPro" id="IPR001466">
    <property type="entry name" value="Beta-lactam-related"/>
</dbReference>
<evidence type="ECO:0000313" key="4">
    <source>
        <dbReference type="Proteomes" id="UP001157109"/>
    </source>
</evidence>
<keyword evidence="4" id="KW-1185">Reference proteome</keyword>
<dbReference type="RefSeq" id="WP_284283348.1">
    <property type="nucleotide sequence ID" value="NZ_BSUJ01000001.1"/>
</dbReference>
<dbReference type="PANTHER" id="PTHR46825:SF7">
    <property type="entry name" value="D-ALANYL-D-ALANINE CARBOXYPEPTIDASE"/>
    <property type="match status" value="1"/>
</dbReference>
<dbReference type="InterPro" id="IPR012338">
    <property type="entry name" value="Beta-lactam/transpept-like"/>
</dbReference>
<reference evidence="4" key="1">
    <citation type="journal article" date="2019" name="Int. J. Syst. Evol. Microbiol.">
        <title>The Global Catalogue of Microorganisms (GCM) 10K type strain sequencing project: providing services to taxonomists for standard genome sequencing and annotation.</title>
        <authorList>
            <consortium name="The Broad Institute Genomics Platform"/>
            <consortium name="The Broad Institute Genome Sequencing Center for Infectious Disease"/>
            <person name="Wu L."/>
            <person name="Ma J."/>
        </authorList>
    </citation>
    <scope>NUCLEOTIDE SEQUENCE [LARGE SCALE GENOMIC DNA]</scope>
    <source>
        <strain evidence="4">NBRC 105830</strain>
    </source>
</reference>
<gene>
    <name evidence="3" type="ORF">GCM10025862_01180</name>
</gene>
<evidence type="ECO:0000259" key="1">
    <source>
        <dbReference type="Pfam" id="PF00144"/>
    </source>
</evidence>
<dbReference type="EMBL" id="BSUJ01000001">
    <property type="protein sequence ID" value="GMA18097.1"/>
    <property type="molecule type" value="Genomic_DNA"/>
</dbReference>
<organism evidence="3 4">
    <name type="scientific">Arsenicicoccus piscis</name>
    <dbReference type="NCBI Taxonomy" id="673954"/>
    <lineage>
        <taxon>Bacteria</taxon>
        <taxon>Bacillati</taxon>
        <taxon>Actinomycetota</taxon>
        <taxon>Actinomycetes</taxon>
        <taxon>Micrococcales</taxon>
        <taxon>Intrasporangiaceae</taxon>
        <taxon>Arsenicicoccus</taxon>
    </lineage>
</organism>
<keyword evidence="3" id="KW-0378">Hydrolase</keyword>
<dbReference type="InterPro" id="IPR056008">
    <property type="entry name" value="DUF7586"/>
</dbReference>
<dbReference type="InterPro" id="IPR050491">
    <property type="entry name" value="AmpC-like"/>
</dbReference>
<dbReference type="PANTHER" id="PTHR46825">
    <property type="entry name" value="D-ALANYL-D-ALANINE-CARBOXYPEPTIDASE/ENDOPEPTIDASE AMPH"/>
    <property type="match status" value="1"/>
</dbReference>
<dbReference type="Pfam" id="PF24491">
    <property type="entry name" value="DUF7586"/>
    <property type="match status" value="1"/>
</dbReference>
<evidence type="ECO:0000313" key="3">
    <source>
        <dbReference type="EMBL" id="GMA18097.1"/>
    </source>
</evidence>
<name>A0ABQ6HIN1_9MICO</name>
<dbReference type="GO" id="GO:0016787">
    <property type="term" value="F:hydrolase activity"/>
    <property type="evidence" value="ECO:0007669"/>
    <property type="project" value="UniProtKB-KW"/>
</dbReference>
<dbReference type="Gene3D" id="3.40.710.10">
    <property type="entry name" value="DD-peptidase/beta-lactamase superfamily"/>
    <property type="match status" value="1"/>
</dbReference>
<accession>A0ABQ6HIN1</accession>
<feature type="domain" description="Beta-lactamase-related" evidence="1">
    <location>
        <begin position="10"/>
        <end position="322"/>
    </location>
</feature>
<feature type="domain" description="DUF7586" evidence="2">
    <location>
        <begin position="350"/>
        <end position="431"/>
    </location>
</feature>